<feature type="domain" description="MCM C-terminal AAA(+) ATPase" evidence="8">
    <location>
        <begin position="1"/>
        <end position="156"/>
    </location>
</feature>
<keyword evidence="3 7" id="KW-0547">Nucleotide-binding</keyword>
<dbReference type="GO" id="GO:0005634">
    <property type="term" value="C:nucleus"/>
    <property type="evidence" value="ECO:0007669"/>
    <property type="project" value="UniProtKB-SubCell"/>
</dbReference>
<dbReference type="GO" id="GO:0003697">
    <property type="term" value="F:single-stranded DNA binding"/>
    <property type="evidence" value="ECO:0007669"/>
    <property type="project" value="TreeGrafter"/>
</dbReference>
<dbReference type="Pfam" id="PF17855">
    <property type="entry name" value="MCM_lid"/>
    <property type="match status" value="1"/>
</dbReference>
<evidence type="ECO:0000256" key="1">
    <source>
        <dbReference type="ARBA" id="ARBA00004123"/>
    </source>
</evidence>
<reference evidence="9" key="1">
    <citation type="journal article" date="2023" name="Insect Mol. Biol.">
        <title>Genome sequencing provides insights into the evolution of gene families encoding plant cell wall-degrading enzymes in longhorned beetles.</title>
        <authorList>
            <person name="Shin N.R."/>
            <person name="Okamura Y."/>
            <person name="Kirsch R."/>
            <person name="Pauchet Y."/>
        </authorList>
    </citation>
    <scope>NUCLEOTIDE SEQUENCE</scope>
    <source>
        <strain evidence="9">AMC_N1</strain>
    </source>
</reference>
<name>A0AAV8XGJ9_9CUCU</name>
<accession>A0AAV8XGJ9</accession>
<evidence type="ECO:0000256" key="4">
    <source>
        <dbReference type="ARBA" id="ARBA00022840"/>
    </source>
</evidence>
<keyword evidence="10" id="KW-1185">Reference proteome</keyword>
<dbReference type="GO" id="GO:0017116">
    <property type="term" value="F:single-stranded DNA helicase activity"/>
    <property type="evidence" value="ECO:0007669"/>
    <property type="project" value="TreeGrafter"/>
</dbReference>
<dbReference type="Pfam" id="PF25051">
    <property type="entry name" value="WHD_MCM8"/>
    <property type="match status" value="1"/>
</dbReference>
<dbReference type="PANTHER" id="PTHR11630:SF47">
    <property type="entry name" value="DNA HELICASE MCM8"/>
    <property type="match status" value="1"/>
</dbReference>
<gene>
    <name evidence="9" type="ORF">NQ318_023106</name>
</gene>
<comment type="subcellular location">
    <subcellularLocation>
        <location evidence="1">Nucleus</location>
    </subcellularLocation>
</comment>
<evidence type="ECO:0000313" key="10">
    <source>
        <dbReference type="Proteomes" id="UP001162162"/>
    </source>
</evidence>
<keyword evidence="4 7" id="KW-0067">ATP-binding</keyword>
<dbReference type="Proteomes" id="UP001162162">
    <property type="component" value="Unassembled WGS sequence"/>
</dbReference>
<dbReference type="GO" id="GO:0005524">
    <property type="term" value="F:ATP binding"/>
    <property type="evidence" value="ECO:0007669"/>
    <property type="project" value="UniProtKB-KW"/>
</dbReference>
<dbReference type="InterPro" id="IPR027417">
    <property type="entry name" value="P-loop_NTPase"/>
</dbReference>
<dbReference type="InterPro" id="IPR041562">
    <property type="entry name" value="MCM_lid"/>
</dbReference>
<evidence type="ECO:0000256" key="2">
    <source>
        <dbReference type="ARBA" id="ARBA00008010"/>
    </source>
</evidence>
<evidence type="ECO:0000256" key="6">
    <source>
        <dbReference type="ARBA" id="ARBA00023242"/>
    </source>
</evidence>
<evidence type="ECO:0000313" key="9">
    <source>
        <dbReference type="EMBL" id="KAJ8937575.1"/>
    </source>
</evidence>
<dbReference type="SUPFAM" id="SSF52540">
    <property type="entry name" value="P-loop containing nucleoside triphosphate hydrolases"/>
    <property type="match status" value="1"/>
</dbReference>
<dbReference type="EMBL" id="JAPWTK010000641">
    <property type="protein sequence ID" value="KAJ8937575.1"/>
    <property type="molecule type" value="Genomic_DNA"/>
</dbReference>
<dbReference type="SMART" id="SM00350">
    <property type="entry name" value="MCM"/>
    <property type="match status" value="1"/>
</dbReference>
<dbReference type="InterPro" id="IPR056875">
    <property type="entry name" value="MCM8/REC_WHD"/>
</dbReference>
<dbReference type="AlphaFoldDB" id="A0AAV8XGJ9"/>
<dbReference type="GO" id="GO:0042555">
    <property type="term" value="C:MCM complex"/>
    <property type="evidence" value="ECO:0007669"/>
    <property type="project" value="TreeGrafter"/>
</dbReference>
<protein>
    <recommendedName>
        <fullName evidence="8">MCM C-terminal AAA(+) ATPase domain-containing protein</fullName>
    </recommendedName>
</protein>
<comment type="similarity">
    <text evidence="2 7">Belongs to the MCM family.</text>
</comment>
<evidence type="ECO:0000256" key="5">
    <source>
        <dbReference type="ARBA" id="ARBA00023125"/>
    </source>
</evidence>
<dbReference type="InterPro" id="IPR031327">
    <property type="entry name" value="MCM"/>
</dbReference>
<sequence>MVGDPGLGKSQMLQACTNVAPRGIYVCGNTSTSSGLTVTMTRDGGEYALEAGALMLADQGCCCIDEFDKMPSQHACLLEAMEQQSISIAKAGIVCSLPTRATILAAANPAGGHYNKSKTIAENLKMSSPMLSRFDLIFILLDQPDEQLDSLLSKHVLGMHVGNRAGRSNPGFNVSVDTTTDEHTLIDRLRVNGEILDRLPHSLFRKYIAYAQKYVSPQLSEEANEVLKDYYLLLRKQFKIGDCTPITTRQLNSLIRLSQARAKAELREEVTKEDALDIVEIMKFSLVDIFTDAHGVMDKTRSQNGTGMSTKSQAMELLRLLQRRSDVETRSMFSVKEIKELGDRVGIAKEKFYSILESLNIQGFLLHKGQSNYQLMHIKI</sequence>
<dbReference type="PANTHER" id="PTHR11630">
    <property type="entry name" value="DNA REPLICATION LICENSING FACTOR MCM FAMILY MEMBER"/>
    <property type="match status" value="1"/>
</dbReference>
<keyword evidence="5 7" id="KW-0238">DNA-binding</keyword>
<proteinExistence type="inferred from homology"/>
<dbReference type="CDD" id="cd22247">
    <property type="entry name" value="MCM8_WHD"/>
    <property type="match status" value="1"/>
</dbReference>
<comment type="caution">
    <text evidence="9">The sequence shown here is derived from an EMBL/GenBank/DDBJ whole genome shotgun (WGS) entry which is preliminary data.</text>
</comment>
<dbReference type="Pfam" id="PF00493">
    <property type="entry name" value="MCM"/>
    <property type="match status" value="1"/>
</dbReference>
<keyword evidence="6" id="KW-0539">Nucleus</keyword>
<evidence type="ECO:0000256" key="3">
    <source>
        <dbReference type="ARBA" id="ARBA00022741"/>
    </source>
</evidence>
<evidence type="ECO:0000259" key="8">
    <source>
        <dbReference type="PROSITE" id="PS50051"/>
    </source>
</evidence>
<dbReference type="GO" id="GO:0006310">
    <property type="term" value="P:DNA recombination"/>
    <property type="evidence" value="ECO:0007669"/>
    <property type="project" value="UniProtKB-ARBA"/>
</dbReference>
<dbReference type="Gene3D" id="3.40.50.300">
    <property type="entry name" value="P-loop containing nucleotide triphosphate hydrolases"/>
    <property type="match status" value="1"/>
</dbReference>
<dbReference type="PRINTS" id="PR01657">
    <property type="entry name" value="MCMFAMILY"/>
</dbReference>
<dbReference type="InterPro" id="IPR001208">
    <property type="entry name" value="MCM_dom"/>
</dbReference>
<dbReference type="PROSITE" id="PS50051">
    <property type="entry name" value="MCM_2"/>
    <property type="match status" value="1"/>
</dbReference>
<organism evidence="9 10">
    <name type="scientific">Aromia moschata</name>
    <dbReference type="NCBI Taxonomy" id="1265417"/>
    <lineage>
        <taxon>Eukaryota</taxon>
        <taxon>Metazoa</taxon>
        <taxon>Ecdysozoa</taxon>
        <taxon>Arthropoda</taxon>
        <taxon>Hexapoda</taxon>
        <taxon>Insecta</taxon>
        <taxon>Pterygota</taxon>
        <taxon>Neoptera</taxon>
        <taxon>Endopterygota</taxon>
        <taxon>Coleoptera</taxon>
        <taxon>Polyphaga</taxon>
        <taxon>Cucujiformia</taxon>
        <taxon>Chrysomeloidea</taxon>
        <taxon>Cerambycidae</taxon>
        <taxon>Cerambycinae</taxon>
        <taxon>Callichromatini</taxon>
        <taxon>Aromia</taxon>
    </lineage>
</organism>
<evidence type="ECO:0000256" key="7">
    <source>
        <dbReference type="RuleBase" id="RU004070"/>
    </source>
</evidence>